<dbReference type="Proteomes" id="UP001314681">
    <property type="component" value="Unassembled WGS sequence"/>
</dbReference>
<proteinExistence type="predicted"/>
<evidence type="ECO:0000313" key="2">
    <source>
        <dbReference type="Proteomes" id="UP001314681"/>
    </source>
</evidence>
<reference evidence="1 2" key="1">
    <citation type="submission" date="2021-06" db="EMBL/GenBank/DDBJ databases">
        <title>Description of novel taxa of the family Lachnospiraceae.</title>
        <authorList>
            <person name="Chaplin A.V."/>
            <person name="Sokolova S.R."/>
            <person name="Pikina A.P."/>
            <person name="Korzhanova M."/>
            <person name="Belova V."/>
            <person name="Korostin D."/>
            <person name="Efimov B.A."/>
        </authorList>
    </citation>
    <scope>NUCLEOTIDE SEQUENCE [LARGE SCALE GENOMIC DNA]</scope>
    <source>
        <strain evidence="1 2">ASD4241</strain>
    </source>
</reference>
<name>A0ABS6K0S3_9FIRM</name>
<gene>
    <name evidence="1" type="ORF">KTH90_00300</name>
</gene>
<dbReference type="EMBL" id="JAHQCX010000001">
    <property type="protein sequence ID" value="MBU9724444.1"/>
    <property type="molecule type" value="Genomic_DNA"/>
</dbReference>
<dbReference type="RefSeq" id="WP_238726032.1">
    <property type="nucleotide sequence ID" value="NZ_JAHQCX010000001.1"/>
</dbReference>
<comment type="caution">
    <text evidence="1">The sequence shown here is derived from an EMBL/GenBank/DDBJ whole genome shotgun (WGS) entry which is preliminary data.</text>
</comment>
<evidence type="ECO:0000313" key="1">
    <source>
        <dbReference type="EMBL" id="MBU9724444.1"/>
    </source>
</evidence>
<organism evidence="1 2">
    <name type="scientific">Diplocloster modestus</name>
    <dbReference type="NCBI Taxonomy" id="2850322"/>
    <lineage>
        <taxon>Bacteria</taxon>
        <taxon>Bacillati</taxon>
        <taxon>Bacillota</taxon>
        <taxon>Clostridia</taxon>
        <taxon>Lachnospirales</taxon>
        <taxon>Lachnospiraceae</taxon>
        <taxon>Diplocloster</taxon>
    </lineage>
</organism>
<accession>A0ABS6K0S3</accession>
<keyword evidence="2" id="KW-1185">Reference proteome</keyword>
<protein>
    <submittedName>
        <fullName evidence="1">Uncharacterized protein</fullName>
    </submittedName>
</protein>
<sequence length="120" mass="13677">MAMLVVDGIELPDPSGMTWGLQDVSADDAGRVQDDNDTMYKNRTSQKRKLSLSWNNPDPQKAALILQAFNPEYFMVIYPDVLTGGSETREFYCGDRTAPFKMWTVNKKRYSSVAFDIIER</sequence>